<feature type="compositionally biased region" description="Basic and acidic residues" evidence="2">
    <location>
        <begin position="622"/>
        <end position="644"/>
    </location>
</feature>
<feature type="compositionally biased region" description="Low complexity" evidence="2">
    <location>
        <begin position="567"/>
        <end position="583"/>
    </location>
</feature>
<evidence type="ECO:0000313" key="5">
    <source>
        <dbReference type="Proteomes" id="UP000821866"/>
    </source>
</evidence>
<feature type="compositionally biased region" description="Basic residues" evidence="2">
    <location>
        <begin position="540"/>
        <end position="555"/>
    </location>
</feature>
<protein>
    <recommendedName>
        <fullName evidence="3">CCHC-type domain-containing protein</fullName>
    </recommendedName>
</protein>
<sequence>MRSASWGSRASLLTCIAARRRGVVTPPGAVDADRSLAVLTKYHVDGKLGSFLPEDLLDCFLSSFFVVIDVFGGRDVIHGRLSCTSSASLARNEVGRWRCLGPEQLPAVRCPRECWSQLEDVSALATDRRADGNVAVAGPRNDAFHKPRFNSIAADVTLDDRFHPIIRKQRDSAELPSGYAVRSLMEWLFHNCHRPMNDLQYIHLGRRADETARVRCCRLIIIFLHRVTMTPCTLATVQHAFLLIAMLIDRHDVVYRCFSGHVLRFYLLKRNADKTRLKHETHSARQTGAHVGPAKASQLGKVAAASRLPRLPTSHSRVVVRPGGGLDVRTCRQLKVTQAILMAARLPPAAAEEDIVCANVMQNIFVISTPSESNANAYCKVQEIFLADKKHSISAYITPPGNTCRGVVRGINTDLAKPALQSLFVTPRIPMMLGVRRIKETPTVIVLFNGMKVPNYFHCGPNMLRCTLYKRQIDTCRNCGRIGHRHDVCPRPTEKVCEKCGTSIIASGHECVQPKCALCGDAHLTGDRTCKNRYQVPYVVRRRRRKRRKGGHKTKNATSNAGDREIAAPTKTPAAAAPRNAATEGSRSSRGGFNSQPTWADKVAGTGEAHAPAQPGQLSQQTRDKIQSLERENASLRQESADFK</sequence>
<organism evidence="4 5">
    <name type="scientific">Rhipicephalus microplus</name>
    <name type="common">Cattle tick</name>
    <name type="synonym">Boophilus microplus</name>
    <dbReference type="NCBI Taxonomy" id="6941"/>
    <lineage>
        <taxon>Eukaryota</taxon>
        <taxon>Metazoa</taxon>
        <taxon>Ecdysozoa</taxon>
        <taxon>Arthropoda</taxon>
        <taxon>Chelicerata</taxon>
        <taxon>Arachnida</taxon>
        <taxon>Acari</taxon>
        <taxon>Parasitiformes</taxon>
        <taxon>Ixodida</taxon>
        <taxon>Ixodoidea</taxon>
        <taxon>Ixodidae</taxon>
        <taxon>Rhipicephalinae</taxon>
        <taxon>Rhipicephalus</taxon>
        <taxon>Boophilus</taxon>
    </lineage>
</organism>
<keyword evidence="1" id="KW-0862">Zinc</keyword>
<evidence type="ECO:0000256" key="1">
    <source>
        <dbReference type="PROSITE-ProRule" id="PRU00047"/>
    </source>
</evidence>
<dbReference type="GO" id="GO:0008270">
    <property type="term" value="F:zinc ion binding"/>
    <property type="evidence" value="ECO:0007669"/>
    <property type="project" value="UniProtKB-KW"/>
</dbReference>
<accession>A0A9J6EEX5</accession>
<feature type="compositionally biased region" description="Polar residues" evidence="2">
    <location>
        <begin position="585"/>
        <end position="598"/>
    </location>
</feature>
<dbReference type="AlphaFoldDB" id="A0A9J6EEX5"/>
<evidence type="ECO:0000256" key="2">
    <source>
        <dbReference type="SAM" id="MobiDB-lite"/>
    </source>
</evidence>
<name>A0A9J6EEX5_RHIMP</name>
<reference evidence="4" key="1">
    <citation type="journal article" date="2020" name="Cell">
        <title>Large-Scale Comparative Analyses of Tick Genomes Elucidate Their Genetic Diversity and Vector Capacities.</title>
        <authorList>
            <consortium name="Tick Genome and Microbiome Consortium (TIGMIC)"/>
            <person name="Jia N."/>
            <person name="Wang J."/>
            <person name="Shi W."/>
            <person name="Du L."/>
            <person name="Sun Y."/>
            <person name="Zhan W."/>
            <person name="Jiang J.F."/>
            <person name="Wang Q."/>
            <person name="Zhang B."/>
            <person name="Ji P."/>
            <person name="Bell-Sakyi L."/>
            <person name="Cui X.M."/>
            <person name="Yuan T.T."/>
            <person name="Jiang B.G."/>
            <person name="Yang W.F."/>
            <person name="Lam T.T."/>
            <person name="Chang Q.C."/>
            <person name="Ding S.J."/>
            <person name="Wang X.J."/>
            <person name="Zhu J.G."/>
            <person name="Ruan X.D."/>
            <person name="Zhao L."/>
            <person name="Wei J.T."/>
            <person name="Ye R.Z."/>
            <person name="Que T.C."/>
            <person name="Du C.H."/>
            <person name="Zhou Y.H."/>
            <person name="Cheng J.X."/>
            <person name="Dai P.F."/>
            <person name="Guo W.B."/>
            <person name="Han X.H."/>
            <person name="Huang E.J."/>
            <person name="Li L.F."/>
            <person name="Wei W."/>
            <person name="Gao Y.C."/>
            <person name="Liu J.Z."/>
            <person name="Shao H.Z."/>
            <person name="Wang X."/>
            <person name="Wang C.C."/>
            <person name="Yang T.C."/>
            <person name="Huo Q.B."/>
            <person name="Li W."/>
            <person name="Chen H.Y."/>
            <person name="Chen S.E."/>
            <person name="Zhou L.G."/>
            <person name="Ni X.B."/>
            <person name="Tian J.H."/>
            <person name="Sheng Y."/>
            <person name="Liu T."/>
            <person name="Pan Y.S."/>
            <person name="Xia L.Y."/>
            <person name="Li J."/>
            <person name="Zhao F."/>
            <person name="Cao W.C."/>
        </authorList>
    </citation>
    <scope>NUCLEOTIDE SEQUENCE</scope>
    <source>
        <strain evidence="4">Rmic-2018</strain>
    </source>
</reference>
<dbReference type="EMBL" id="JABSTU010000004">
    <property type="protein sequence ID" value="KAH8032879.1"/>
    <property type="molecule type" value="Genomic_DNA"/>
</dbReference>
<dbReference type="InterPro" id="IPR001878">
    <property type="entry name" value="Znf_CCHC"/>
</dbReference>
<feature type="region of interest" description="Disordered" evidence="2">
    <location>
        <begin position="539"/>
        <end position="644"/>
    </location>
</feature>
<dbReference type="VEuPathDB" id="VectorBase:LOC119161888"/>
<keyword evidence="5" id="KW-1185">Reference proteome</keyword>
<dbReference type="GO" id="GO:0003676">
    <property type="term" value="F:nucleic acid binding"/>
    <property type="evidence" value="ECO:0007669"/>
    <property type="project" value="InterPro"/>
</dbReference>
<reference evidence="4" key="2">
    <citation type="submission" date="2021-09" db="EMBL/GenBank/DDBJ databases">
        <authorList>
            <person name="Jia N."/>
            <person name="Wang J."/>
            <person name="Shi W."/>
            <person name="Du L."/>
            <person name="Sun Y."/>
            <person name="Zhan W."/>
            <person name="Jiang J."/>
            <person name="Wang Q."/>
            <person name="Zhang B."/>
            <person name="Ji P."/>
            <person name="Sakyi L.B."/>
            <person name="Cui X."/>
            <person name="Yuan T."/>
            <person name="Jiang B."/>
            <person name="Yang W."/>
            <person name="Lam T.T.-Y."/>
            <person name="Chang Q."/>
            <person name="Ding S."/>
            <person name="Wang X."/>
            <person name="Zhu J."/>
            <person name="Ruan X."/>
            <person name="Zhao L."/>
            <person name="Wei J."/>
            <person name="Que T."/>
            <person name="Du C."/>
            <person name="Cheng J."/>
            <person name="Dai P."/>
            <person name="Han X."/>
            <person name="Huang E."/>
            <person name="Gao Y."/>
            <person name="Liu J."/>
            <person name="Shao H."/>
            <person name="Ye R."/>
            <person name="Li L."/>
            <person name="Wei W."/>
            <person name="Wang X."/>
            <person name="Wang C."/>
            <person name="Huo Q."/>
            <person name="Li W."/>
            <person name="Guo W."/>
            <person name="Chen H."/>
            <person name="Chen S."/>
            <person name="Zhou L."/>
            <person name="Zhou L."/>
            <person name="Ni X."/>
            <person name="Tian J."/>
            <person name="Zhou Y."/>
            <person name="Sheng Y."/>
            <person name="Liu T."/>
            <person name="Pan Y."/>
            <person name="Xia L."/>
            <person name="Li J."/>
            <person name="Zhao F."/>
            <person name="Cao W."/>
        </authorList>
    </citation>
    <scope>NUCLEOTIDE SEQUENCE</scope>
    <source>
        <strain evidence="4">Rmic-2018</strain>
        <tissue evidence="4">Larvae</tissue>
    </source>
</reference>
<comment type="caution">
    <text evidence="4">The sequence shown here is derived from an EMBL/GenBank/DDBJ whole genome shotgun (WGS) entry which is preliminary data.</text>
</comment>
<gene>
    <name evidence="4" type="ORF">HPB51_003455</name>
</gene>
<keyword evidence="1" id="KW-0863">Zinc-finger</keyword>
<feature type="domain" description="CCHC-type" evidence="3">
    <location>
        <begin position="476"/>
        <end position="491"/>
    </location>
</feature>
<proteinExistence type="predicted"/>
<dbReference type="Proteomes" id="UP000821866">
    <property type="component" value="Chromosome 2"/>
</dbReference>
<keyword evidence="1" id="KW-0479">Metal-binding</keyword>
<evidence type="ECO:0000313" key="4">
    <source>
        <dbReference type="EMBL" id="KAH8032879.1"/>
    </source>
</evidence>
<evidence type="ECO:0000259" key="3">
    <source>
        <dbReference type="PROSITE" id="PS50158"/>
    </source>
</evidence>
<dbReference type="PROSITE" id="PS50158">
    <property type="entry name" value="ZF_CCHC"/>
    <property type="match status" value="1"/>
</dbReference>